<feature type="transmembrane region" description="Helical" evidence="1">
    <location>
        <begin position="33"/>
        <end position="51"/>
    </location>
</feature>
<evidence type="ECO:0000256" key="1">
    <source>
        <dbReference type="SAM" id="Phobius"/>
    </source>
</evidence>
<reference evidence="2 3" key="1">
    <citation type="submission" date="2018-03" db="EMBL/GenBank/DDBJ databases">
        <title>Genomic Encyclopedia of Archaeal and Bacterial Type Strains, Phase II (KMG-II): from individual species to whole genera.</title>
        <authorList>
            <person name="Goeker M."/>
        </authorList>
    </citation>
    <scope>NUCLEOTIDE SEQUENCE [LARGE SCALE GENOMIC DNA]</scope>
    <source>
        <strain evidence="2 3">DSM 18107</strain>
    </source>
</reference>
<dbReference type="RefSeq" id="WP_106605913.1">
    <property type="nucleotide sequence ID" value="NZ_PYGK01000022.1"/>
</dbReference>
<keyword evidence="1" id="KW-0472">Membrane</keyword>
<dbReference type="NCBIfam" id="NF033632">
    <property type="entry name" value="SLATT_4"/>
    <property type="match status" value="1"/>
</dbReference>
<accession>A0A2P8FKZ7</accession>
<dbReference type="Proteomes" id="UP000240978">
    <property type="component" value="Unassembled WGS sequence"/>
</dbReference>
<gene>
    <name evidence="2" type="ORF">CLV42_1222</name>
</gene>
<evidence type="ECO:0008006" key="4">
    <source>
        <dbReference type="Google" id="ProtNLM"/>
    </source>
</evidence>
<dbReference type="OrthoDB" id="1437217at2"/>
<comment type="caution">
    <text evidence="2">The sequence shown here is derived from an EMBL/GenBank/DDBJ whole genome shotgun (WGS) entry which is preliminary data.</text>
</comment>
<dbReference type="AlphaFoldDB" id="A0A2P8FKZ7"/>
<name>A0A2P8FKZ7_9BACT</name>
<keyword evidence="3" id="KW-1185">Reference proteome</keyword>
<protein>
    <recommendedName>
        <fullName evidence="4">SMODS and SLOG-associating 2TM effector domain-containing protein</fullName>
    </recommendedName>
</protein>
<organism evidence="2 3">
    <name type="scientific">Chitinophaga ginsengisoli</name>
    <dbReference type="NCBI Taxonomy" id="363837"/>
    <lineage>
        <taxon>Bacteria</taxon>
        <taxon>Pseudomonadati</taxon>
        <taxon>Bacteroidota</taxon>
        <taxon>Chitinophagia</taxon>
        <taxon>Chitinophagales</taxon>
        <taxon>Chitinophagaceae</taxon>
        <taxon>Chitinophaga</taxon>
    </lineage>
</organism>
<keyword evidence="1" id="KW-1133">Transmembrane helix</keyword>
<evidence type="ECO:0000313" key="3">
    <source>
        <dbReference type="Proteomes" id="UP000240978"/>
    </source>
</evidence>
<dbReference type="EMBL" id="PYGK01000022">
    <property type="protein sequence ID" value="PSL22376.1"/>
    <property type="molecule type" value="Genomic_DNA"/>
</dbReference>
<sequence>MNEQTRKLILDWMRKIHILEYANRSESIRWKNIHFWLGVPALVLGVLIAAVPKLDFFADAVSTVLTLGGLLIAILTGLQTFLKSSEKSESFRKMSVRYEELRHKIEVLLQTDTEKEAQAGLEKIRKEWAAIDSINVSQNHFNRAKGKVKKFGKYPEELSFLENI</sequence>
<evidence type="ECO:0000313" key="2">
    <source>
        <dbReference type="EMBL" id="PSL22376.1"/>
    </source>
</evidence>
<proteinExistence type="predicted"/>
<feature type="transmembrane region" description="Helical" evidence="1">
    <location>
        <begin position="63"/>
        <end position="82"/>
    </location>
</feature>
<keyword evidence="1" id="KW-0812">Transmembrane</keyword>